<comment type="subcellular location">
    <subcellularLocation>
        <location evidence="1">Cell membrane</location>
        <topology evidence="1">Lipid-anchor</topology>
    </subcellularLocation>
</comment>
<accession>V9KFR6</accession>
<sequence>MGCGLPKLEKPSENSPGKIYSTLKRAQVETKVGIAYEYKLLDFTTTQNEITTLSGGRLSSLQDLPAQLQELYQKGFVLTAFHPFVLPTDKQTITPEEQMFRAILIKPAVSSEDNHIKTEPCSLEVELCLQSEQLLNSKLLADVLQKVQEGSGKGIQFVGLVQRQYSKVNLAETIAETLVSSDSKEESKSVENVQNGVNTDESTENQEKEATNGESRQERSPEERSQSEGEQEQVKDEGQINGQALADSASGEDSGLMKNESLVSHKTEDKASDEEGVSLQAEKAKAAEGLQGGEAAGGEQSVIETSEHPEVEKNPGSIEADEITSESDPKNRKHEGQSSTGKPEEDGKKTGVENEFFVLFNKPQENQKCYKYYTATIPLKIFKKGQDINSIEADWLEHMTQHFTKGASLVDALICLGTLTDSASKSVDGLFIFQEISEGKCETYDAIVVEQWTVINGVEVKTDYVPLLNSLAIYGWRLTCVLPTPIVKRDSEGNLGTKQIVFLQRPSLPRKEKKRESKKKSAKDDKTSKQSKNCSKLKNGKLADANKADNQGQSTAGVEGKVNGDNENPLKAEEDEKESAAAAEPLQDSDCVQNTERQKAAETTGCAGEISVSENALDKGSDMKDIWEKEDLKDEREEIENKFWNDTSNRCEEEVSQAEIAAPVSGTYPGPSQELGIAPAEEAAAEASGETALPGTQITELVPEKEEDGTATFDGGNAGAE</sequence>
<dbReference type="PANTHER" id="PTHR17601:SF3">
    <property type="entry name" value="RAFTLIN"/>
    <property type="match status" value="1"/>
</dbReference>
<dbReference type="AlphaFoldDB" id="V9KFR6"/>
<keyword evidence="6" id="KW-0564">Palmitate</keyword>
<comment type="similarity">
    <text evidence="2">Belongs to the raftlin family.</text>
</comment>
<name>V9KFR6_CALMI</name>
<feature type="region of interest" description="Disordered" evidence="8">
    <location>
        <begin position="263"/>
        <end position="349"/>
    </location>
</feature>
<dbReference type="PANTHER" id="PTHR17601">
    <property type="entry name" value="RAFTLIN-RELATED"/>
    <property type="match status" value="1"/>
</dbReference>
<evidence type="ECO:0000256" key="2">
    <source>
        <dbReference type="ARBA" id="ARBA00006390"/>
    </source>
</evidence>
<keyword evidence="4" id="KW-0519">Myristate</keyword>
<evidence type="ECO:0000256" key="5">
    <source>
        <dbReference type="ARBA" id="ARBA00023136"/>
    </source>
</evidence>
<reference evidence="9" key="1">
    <citation type="journal article" date="2014" name="Nature">
        <title>Elephant shark genome provides unique insights into gnathostome evolution.</title>
        <authorList>
            <consortium name="International Elephant Shark Genome Sequencing Consortium"/>
            <person name="Venkatesh B."/>
            <person name="Lee A.P."/>
            <person name="Ravi V."/>
            <person name="Maurya A.K."/>
            <person name="Lian M.M."/>
            <person name="Swann J.B."/>
            <person name="Ohta Y."/>
            <person name="Flajnik M.F."/>
            <person name="Sutoh Y."/>
            <person name="Kasahara M."/>
            <person name="Hoon S."/>
            <person name="Gangu V."/>
            <person name="Roy S.W."/>
            <person name="Irimia M."/>
            <person name="Korzh V."/>
            <person name="Kondrychyn I."/>
            <person name="Lim Z.W."/>
            <person name="Tay B.H."/>
            <person name="Tohari S."/>
            <person name="Kong K.W."/>
            <person name="Ho S."/>
            <person name="Lorente-Galdos B."/>
            <person name="Quilez J."/>
            <person name="Marques-Bonet T."/>
            <person name="Raney B.J."/>
            <person name="Ingham P.W."/>
            <person name="Tay A."/>
            <person name="Hillier L.W."/>
            <person name="Minx P."/>
            <person name="Boehm T."/>
            <person name="Wilson R.K."/>
            <person name="Brenner S."/>
            <person name="Warren W.C."/>
        </authorList>
    </citation>
    <scope>NUCLEOTIDE SEQUENCE</scope>
    <source>
        <tissue evidence="9">Spleen</tissue>
    </source>
</reference>
<proteinExistence type="evidence at transcript level"/>
<feature type="compositionally biased region" description="Basic and acidic residues" evidence="8">
    <location>
        <begin position="616"/>
        <end position="625"/>
    </location>
</feature>
<evidence type="ECO:0000256" key="4">
    <source>
        <dbReference type="ARBA" id="ARBA00022707"/>
    </source>
</evidence>
<feature type="compositionally biased region" description="Basic and acidic residues" evidence="8">
    <location>
        <begin position="562"/>
        <end position="574"/>
    </location>
</feature>
<keyword evidence="3" id="KW-1003">Cell membrane</keyword>
<keyword evidence="5" id="KW-0472">Membrane</keyword>
<evidence type="ECO:0000256" key="6">
    <source>
        <dbReference type="ARBA" id="ARBA00023139"/>
    </source>
</evidence>
<feature type="region of interest" description="Disordered" evidence="8">
    <location>
        <begin position="178"/>
        <end position="240"/>
    </location>
</feature>
<feature type="compositionally biased region" description="Low complexity" evidence="8">
    <location>
        <begin position="683"/>
        <end position="692"/>
    </location>
</feature>
<feature type="region of interest" description="Disordered" evidence="8">
    <location>
        <begin position="683"/>
        <end position="721"/>
    </location>
</feature>
<evidence type="ECO:0000256" key="3">
    <source>
        <dbReference type="ARBA" id="ARBA00022475"/>
    </source>
</evidence>
<evidence type="ECO:0000256" key="8">
    <source>
        <dbReference type="SAM" id="MobiDB-lite"/>
    </source>
</evidence>
<dbReference type="Pfam" id="PF15250">
    <property type="entry name" value="Raftlin"/>
    <property type="match status" value="2"/>
</dbReference>
<evidence type="ECO:0000313" key="9">
    <source>
        <dbReference type="EMBL" id="AFO96631.1"/>
    </source>
</evidence>
<organism evidence="9">
    <name type="scientific">Callorhinchus milii</name>
    <name type="common">Ghost shark</name>
    <dbReference type="NCBI Taxonomy" id="7868"/>
    <lineage>
        <taxon>Eukaryota</taxon>
        <taxon>Metazoa</taxon>
        <taxon>Chordata</taxon>
        <taxon>Craniata</taxon>
        <taxon>Vertebrata</taxon>
        <taxon>Chondrichthyes</taxon>
        <taxon>Holocephali</taxon>
        <taxon>Chimaeriformes</taxon>
        <taxon>Callorhinchidae</taxon>
        <taxon>Callorhinchus</taxon>
    </lineage>
</organism>
<feature type="compositionally biased region" description="Basic and acidic residues" evidence="8">
    <location>
        <begin position="205"/>
        <end position="238"/>
    </location>
</feature>
<feature type="compositionally biased region" description="Basic and acidic residues" evidence="8">
    <location>
        <begin position="327"/>
        <end position="349"/>
    </location>
</feature>
<dbReference type="EMBL" id="JW864114">
    <property type="protein sequence ID" value="AFO96631.1"/>
    <property type="molecule type" value="mRNA"/>
</dbReference>
<feature type="compositionally biased region" description="Basic residues" evidence="8">
    <location>
        <begin position="511"/>
        <end position="521"/>
    </location>
</feature>
<evidence type="ECO:0000256" key="7">
    <source>
        <dbReference type="ARBA" id="ARBA00023288"/>
    </source>
</evidence>
<keyword evidence="7" id="KW-0449">Lipoprotein</keyword>
<protein>
    <submittedName>
        <fullName evidence="9">Raft-linking protein</fullName>
    </submittedName>
</protein>
<evidence type="ECO:0000256" key="1">
    <source>
        <dbReference type="ARBA" id="ARBA00004193"/>
    </source>
</evidence>
<dbReference type="InterPro" id="IPR028169">
    <property type="entry name" value="Raftlin"/>
</dbReference>
<dbReference type="GO" id="GO:0005886">
    <property type="term" value="C:plasma membrane"/>
    <property type="evidence" value="ECO:0007669"/>
    <property type="project" value="UniProtKB-SubCell"/>
</dbReference>
<feature type="region of interest" description="Disordered" evidence="8">
    <location>
        <begin position="506"/>
        <end position="625"/>
    </location>
</feature>